<gene>
    <name evidence="7" type="ORF">US75_C0029G0006</name>
</gene>
<evidence type="ECO:0000256" key="6">
    <source>
        <dbReference type="SAM" id="Phobius"/>
    </source>
</evidence>
<proteinExistence type="inferred from homology"/>
<feature type="transmembrane region" description="Helical" evidence="6">
    <location>
        <begin position="150"/>
        <end position="172"/>
    </location>
</feature>
<evidence type="ECO:0000256" key="3">
    <source>
        <dbReference type="ARBA" id="ARBA00022692"/>
    </source>
</evidence>
<accession>A0A0G0IIR9</accession>
<comment type="subcellular location">
    <subcellularLocation>
        <location evidence="1">Membrane</location>
        <topology evidence="1">Multi-pass membrane protein</topology>
    </subcellularLocation>
</comment>
<dbReference type="FunFam" id="1.20.1260.100:FF:000001">
    <property type="entry name" value="translocator protein 2"/>
    <property type="match status" value="1"/>
</dbReference>
<keyword evidence="4 6" id="KW-1133">Transmembrane helix</keyword>
<dbReference type="EMBL" id="LBUE01000029">
    <property type="protein sequence ID" value="KKQ55193.1"/>
    <property type="molecule type" value="Genomic_DNA"/>
</dbReference>
<dbReference type="GO" id="GO:0033013">
    <property type="term" value="P:tetrapyrrole metabolic process"/>
    <property type="evidence" value="ECO:0007669"/>
    <property type="project" value="UniProtKB-ARBA"/>
</dbReference>
<evidence type="ECO:0000256" key="1">
    <source>
        <dbReference type="ARBA" id="ARBA00004141"/>
    </source>
</evidence>
<name>A0A0G0IIR9_9BACT</name>
<reference evidence="7 8" key="1">
    <citation type="journal article" date="2015" name="Nature">
        <title>rRNA introns, odd ribosomes, and small enigmatic genomes across a large radiation of phyla.</title>
        <authorList>
            <person name="Brown C.T."/>
            <person name="Hug L.A."/>
            <person name="Thomas B.C."/>
            <person name="Sharon I."/>
            <person name="Castelle C.J."/>
            <person name="Singh A."/>
            <person name="Wilkins M.J."/>
            <person name="Williams K.H."/>
            <person name="Banfield J.F."/>
        </authorList>
    </citation>
    <scope>NUCLEOTIDE SEQUENCE [LARGE SCALE GENOMIC DNA]</scope>
</reference>
<dbReference type="InterPro" id="IPR038330">
    <property type="entry name" value="TspO/MBR-related_sf"/>
</dbReference>
<evidence type="ECO:0000313" key="7">
    <source>
        <dbReference type="EMBL" id="KKQ55193.1"/>
    </source>
</evidence>
<dbReference type="STRING" id="1618583.US75_C0029G0006"/>
<evidence type="ECO:0000256" key="4">
    <source>
        <dbReference type="ARBA" id="ARBA00022989"/>
    </source>
</evidence>
<dbReference type="PANTHER" id="PTHR10057:SF0">
    <property type="entry name" value="TRANSLOCATOR PROTEIN"/>
    <property type="match status" value="1"/>
</dbReference>
<feature type="transmembrane region" description="Helical" evidence="6">
    <location>
        <begin position="65"/>
        <end position="85"/>
    </location>
</feature>
<dbReference type="Pfam" id="PF03073">
    <property type="entry name" value="TspO_MBR"/>
    <property type="match status" value="1"/>
</dbReference>
<comment type="similarity">
    <text evidence="2">Belongs to the TspO/BZRP family.</text>
</comment>
<dbReference type="PANTHER" id="PTHR10057">
    <property type="entry name" value="PERIPHERAL-TYPE BENZODIAZEPINE RECEPTOR"/>
    <property type="match status" value="1"/>
</dbReference>
<evidence type="ECO:0000256" key="2">
    <source>
        <dbReference type="ARBA" id="ARBA00007524"/>
    </source>
</evidence>
<keyword evidence="3 6" id="KW-0812">Transmembrane</keyword>
<comment type="caution">
    <text evidence="7">The sequence shown here is derived from an EMBL/GenBank/DDBJ whole genome shotgun (WGS) entry which is preliminary data.</text>
</comment>
<dbReference type="AlphaFoldDB" id="A0A0G0IIR9"/>
<protein>
    <submittedName>
        <fullName evidence="7">Integral membrane protein, tryptophan-rich sensory protein</fullName>
    </submittedName>
</protein>
<evidence type="ECO:0000313" key="8">
    <source>
        <dbReference type="Proteomes" id="UP000034096"/>
    </source>
</evidence>
<dbReference type="InterPro" id="IPR004307">
    <property type="entry name" value="TspO_MBR"/>
</dbReference>
<evidence type="ECO:0000256" key="5">
    <source>
        <dbReference type="ARBA" id="ARBA00023136"/>
    </source>
</evidence>
<feature type="transmembrane region" description="Helical" evidence="6">
    <location>
        <begin position="121"/>
        <end position="138"/>
    </location>
</feature>
<dbReference type="Proteomes" id="UP000034096">
    <property type="component" value="Unassembled WGS sequence"/>
</dbReference>
<dbReference type="Gene3D" id="1.20.1260.100">
    <property type="entry name" value="TspO/MBR protein"/>
    <property type="match status" value="1"/>
</dbReference>
<dbReference type="PIRSF" id="PIRSF005859">
    <property type="entry name" value="PBR"/>
    <property type="match status" value="1"/>
</dbReference>
<feature type="transmembrane region" description="Helical" evidence="6">
    <location>
        <begin position="97"/>
        <end position="115"/>
    </location>
</feature>
<organism evidence="7 8">
    <name type="scientific">Candidatus Woesebacteria bacterium GW2011_GWC1_38_13</name>
    <dbReference type="NCBI Taxonomy" id="1618583"/>
    <lineage>
        <taxon>Bacteria</taxon>
        <taxon>Candidatus Woeseibacteriota</taxon>
    </lineage>
</organism>
<dbReference type="GO" id="GO:0016020">
    <property type="term" value="C:membrane"/>
    <property type="evidence" value="ECO:0007669"/>
    <property type="project" value="UniProtKB-SubCell"/>
</dbReference>
<dbReference type="CDD" id="cd15904">
    <property type="entry name" value="TSPO_MBR"/>
    <property type="match status" value="1"/>
</dbReference>
<sequence length="174" mass="19976">MVKETEKTKSRIFTKLRTDLKTFITLVSAIGISLLAGGVGSAFTVKNIPTWYAGLNKPFFSPPNWLFAPVWTTLYIMMGISLYLIVKKQKPLFSKPVKIFLLHLVVNSLWSIVFFGMKSPGLAYIVIVILWYMIFRLIGIFSKIDKRASYLLIPYFAWVSFASFLNLSVWYLNK</sequence>
<keyword evidence="5 6" id="KW-0472">Membrane</keyword>
<feature type="transmembrane region" description="Helical" evidence="6">
    <location>
        <begin position="20"/>
        <end position="45"/>
    </location>
</feature>